<dbReference type="InterPro" id="IPR002686">
    <property type="entry name" value="Transposase_17"/>
</dbReference>
<sequence length="221" mass="26281">MPYRKTIFVDRGIYHVINRGVNRSPIFKGQRDYERFLDVAAFVRCNPSIRFSHYNRMSFKDKEEFLEKLNKNEPLVDILSFGLMPNHFHLLLKQLKEGGAQIFMRNLQNSYGKYFNVKYDRVGTVFQSVFKAVPIETDEQLVHVSRYIHLNPVSSNIIRINELPKYEWTSFGYYMGQKQNKFINTTDVLGHFKTKDQYKEFVFDQADYQKELEKVKHLVGE</sequence>
<dbReference type="GO" id="GO:0003677">
    <property type="term" value="F:DNA binding"/>
    <property type="evidence" value="ECO:0007669"/>
    <property type="project" value="InterPro"/>
</dbReference>
<accession>A0A0G0LV80</accession>
<dbReference type="Gene3D" id="3.30.70.1290">
    <property type="entry name" value="Transposase IS200-like"/>
    <property type="match status" value="1"/>
</dbReference>
<dbReference type="PATRIC" id="fig|1618345.3.peg.324"/>
<reference evidence="2 3" key="1">
    <citation type="journal article" date="2015" name="Nature">
        <title>rRNA introns, odd ribosomes, and small enigmatic genomes across a large radiation of phyla.</title>
        <authorList>
            <person name="Brown C.T."/>
            <person name="Hug L.A."/>
            <person name="Thomas B.C."/>
            <person name="Sharon I."/>
            <person name="Castelle C.J."/>
            <person name="Singh A."/>
            <person name="Wilkins M.J."/>
            <person name="Williams K.H."/>
            <person name="Banfield J.F."/>
        </authorList>
    </citation>
    <scope>NUCLEOTIDE SEQUENCE [LARGE SCALE GENOMIC DNA]</scope>
</reference>
<dbReference type="AlphaFoldDB" id="A0A0G0LV80"/>
<dbReference type="SUPFAM" id="SSF143422">
    <property type="entry name" value="Transposase IS200-like"/>
    <property type="match status" value="1"/>
</dbReference>
<dbReference type="Proteomes" id="UP000034207">
    <property type="component" value="Unassembled WGS sequence"/>
</dbReference>
<organism evidence="2 3">
    <name type="scientific">candidate division CPR2 bacterium GW2011_GWC2_39_10</name>
    <dbReference type="NCBI Taxonomy" id="1618345"/>
    <lineage>
        <taxon>Bacteria</taxon>
        <taxon>Bacteria division CPR2</taxon>
    </lineage>
</organism>
<dbReference type="PANTHER" id="PTHR34322:SF2">
    <property type="entry name" value="TRANSPOSASE IS200-LIKE DOMAIN-CONTAINING PROTEIN"/>
    <property type="match status" value="1"/>
</dbReference>
<dbReference type="EMBL" id="LBVV01000006">
    <property type="protein sequence ID" value="KKQ94937.1"/>
    <property type="molecule type" value="Genomic_DNA"/>
</dbReference>
<comment type="caution">
    <text evidence="2">The sequence shown here is derived from an EMBL/GenBank/DDBJ whole genome shotgun (WGS) entry which is preliminary data.</text>
</comment>
<name>A0A0G0LV80_UNCC2</name>
<feature type="domain" description="Transposase IS200-like" evidence="1">
    <location>
        <begin position="9"/>
        <end position="151"/>
    </location>
</feature>
<gene>
    <name evidence="2" type="ORF">UT18_C0006G0035</name>
</gene>
<evidence type="ECO:0000313" key="2">
    <source>
        <dbReference type="EMBL" id="KKQ94937.1"/>
    </source>
</evidence>
<evidence type="ECO:0000259" key="1">
    <source>
        <dbReference type="SMART" id="SM01321"/>
    </source>
</evidence>
<dbReference type="STRING" id="1618345.UT18_C0006G0035"/>
<dbReference type="Pfam" id="PF01797">
    <property type="entry name" value="Y1_Tnp"/>
    <property type="match status" value="1"/>
</dbReference>
<dbReference type="InterPro" id="IPR036515">
    <property type="entry name" value="Transposase_17_sf"/>
</dbReference>
<protein>
    <recommendedName>
        <fullName evidence="1">Transposase IS200-like domain-containing protein</fullName>
    </recommendedName>
</protein>
<dbReference type="PANTHER" id="PTHR34322">
    <property type="entry name" value="TRANSPOSASE, Y1_TNP DOMAIN-CONTAINING"/>
    <property type="match status" value="1"/>
</dbReference>
<evidence type="ECO:0000313" key="3">
    <source>
        <dbReference type="Proteomes" id="UP000034207"/>
    </source>
</evidence>
<proteinExistence type="predicted"/>
<dbReference type="SMART" id="SM01321">
    <property type="entry name" value="Y1_Tnp"/>
    <property type="match status" value="1"/>
</dbReference>
<dbReference type="GO" id="GO:0006313">
    <property type="term" value="P:DNA transposition"/>
    <property type="evidence" value="ECO:0007669"/>
    <property type="project" value="InterPro"/>
</dbReference>
<dbReference type="GO" id="GO:0004803">
    <property type="term" value="F:transposase activity"/>
    <property type="evidence" value="ECO:0007669"/>
    <property type="project" value="InterPro"/>
</dbReference>